<dbReference type="EMBL" id="JARKNE010000006">
    <property type="protein sequence ID" value="KAK5825369.1"/>
    <property type="molecule type" value="Genomic_DNA"/>
</dbReference>
<dbReference type="Proteomes" id="UP001358586">
    <property type="component" value="Chromosome 6"/>
</dbReference>
<sequence>MDGPVITGLMIVFCKVDLCKATLGKVPNRWNHGPCYVRMPEELEDFKLLLDQRSKAKEGTRLHDRFVIDSRRRSNAYVYAIFRKIFQGTDTHLILHLYANVDVGLDVSACTAIDTDAHAVVNANVNTRDNADVPKIWGTLWLHADSSINTVCIIVLLGWLIEATTSRKSVGYTIRG</sequence>
<reference evidence="1 2" key="1">
    <citation type="submission" date="2023-03" db="EMBL/GenBank/DDBJ databases">
        <title>WGS of Gossypium arboreum.</title>
        <authorList>
            <person name="Yu D."/>
        </authorList>
    </citation>
    <scope>NUCLEOTIDE SEQUENCE [LARGE SCALE GENOMIC DNA]</scope>
    <source>
        <tissue evidence="1">Leaf</tissue>
    </source>
</reference>
<evidence type="ECO:0000313" key="2">
    <source>
        <dbReference type="Proteomes" id="UP001358586"/>
    </source>
</evidence>
<accession>A0ABR0PM97</accession>
<evidence type="ECO:0000313" key="1">
    <source>
        <dbReference type="EMBL" id="KAK5825369.1"/>
    </source>
</evidence>
<protein>
    <submittedName>
        <fullName evidence="1">Uncharacterized protein</fullName>
    </submittedName>
</protein>
<comment type="caution">
    <text evidence="1">The sequence shown here is derived from an EMBL/GenBank/DDBJ whole genome shotgun (WGS) entry which is preliminary data.</text>
</comment>
<proteinExistence type="predicted"/>
<name>A0ABR0PM97_GOSAR</name>
<organism evidence="1 2">
    <name type="scientific">Gossypium arboreum</name>
    <name type="common">Tree cotton</name>
    <name type="synonym">Gossypium nanking</name>
    <dbReference type="NCBI Taxonomy" id="29729"/>
    <lineage>
        <taxon>Eukaryota</taxon>
        <taxon>Viridiplantae</taxon>
        <taxon>Streptophyta</taxon>
        <taxon>Embryophyta</taxon>
        <taxon>Tracheophyta</taxon>
        <taxon>Spermatophyta</taxon>
        <taxon>Magnoliopsida</taxon>
        <taxon>eudicotyledons</taxon>
        <taxon>Gunneridae</taxon>
        <taxon>Pentapetalae</taxon>
        <taxon>rosids</taxon>
        <taxon>malvids</taxon>
        <taxon>Malvales</taxon>
        <taxon>Malvaceae</taxon>
        <taxon>Malvoideae</taxon>
        <taxon>Gossypium</taxon>
    </lineage>
</organism>
<keyword evidence="2" id="KW-1185">Reference proteome</keyword>
<gene>
    <name evidence="1" type="ORF">PVK06_020194</name>
</gene>